<keyword evidence="2" id="KW-1185">Reference proteome</keyword>
<name>A0A0N4VHE9_ENTVE</name>
<gene>
    <name evidence="1" type="ORF">EVEC_LOCUS9595</name>
</gene>
<evidence type="ECO:0000313" key="3">
    <source>
        <dbReference type="WBParaSite" id="EVEC_0001025001-mRNA-1"/>
    </source>
</evidence>
<dbReference type="STRING" id="51028.A0A0N4VHE9"/>
<dbReference type="EMBL" id="UXUI01010160">
    <property type="protein sequence ID" value="VDD94844.1"/>
    <property type="molecule type" value="Genomic_DNA"/>
</dbReference>
<protein>
    <submittedName>
        <fullName evidence="3">Protein PRRC1</fullName>
    </submittedName>
</protein>
<dbReference type="GO" id="GO:0034237">
    <property type="term" value="F:protein kinase A regulatory subunit binding"/>
    <property type="evidence" value="ECO:0007669"/>
    <property type="project" value="TreeGrafter"/>
</dbReference>
<dbReference type="GO" id="GO:0005737">
    <property type="term" value="C:cytoplasm"/>
    <property type="evidence" value="ECO:0007669"/>
    <property type="project" value="TreeGrafter"/>
</dbReference>
<dbReference type="WBParaSite" id="EVEC_0001025001-mRNA-1">
    <property type="protein sequence ID" value="EVEC_0001025001-mRNA-1"/>
    <property type="gene ID" value="EVEC_0001025001"/>
</dbReference>
<sequence length="266" mass="29129">MDNASAKIAVVEQKTVSISLSDAEHQLEKLENAEEESGVLGWLQKRVNNSSFLSKVADKAKTSMDSVLTTLDPGMKDFLKREGSIDIVIASDNMRVVTAIADGFRKVFTTVTHRGMGTPGATHLHSQIVGYSMALKYMNERITLLRASGLATPKSAVVVFQPFLHEIEGEWYDSAVIGVQKNTAIIHVFTQPVQVDSAVVNLLKNNCSKDSPAGTFGKTVGEAYAEVYGIDADDWQLTRYSVSSSELYRTSAAMVAHCFKEKYSRP</sequence>
<evidence type="ECO:0000313" key="1">
    <source>
        <dbReference type="EMBL" id="VDD94844.1"/>
    </source>
</evidence>
<dbReference type="PANTHER" id="PTHR23276">
    <property type="entry name" value="PROTEIN PRRC1"/>
    <property type="match status" value="1"/>
</dbReference>
<accession>A0A0N4VHE9</accession>
<dbReference type="SUPFAM" id="SSF52972">
    <property type="entry name" value="ITPase-like"/>
    <property type="match status" value="1"/>
</dbReference>
<organism evidence="3">
    <name type="scientific">Enterobius vermicularis</name>
    <name type="common">Human pinworm</name>
    <dbReference type="NCBI Taxonomy" id="51028"/>
    <lineage>
        <taxon>Eukaryota</taxon>
        <taxon>Metazoa</taxon>
        <taxon>Ecdysozoa</taxon>
        <taxon>Nematoda</taxon>
        <taxon>Chromadorea</taxon>
        <taxon>Rhabditida</taxon>
        <taxon>Spirurina</taxon>
        <taxon>Oxyuridomorpha</taxon>
        <taxon>Oxyuroidea</taxon>
        <taxon>Oxyuridae</taxon>
        <taxon>Enterobius</taxon>
    </lineage>
</organism>
<dbReference type="InterPro" id="IPR029001">
    <property type="entry name" value="ITPase-like_fam"/>
</dbReference>
<dbReference type="InterPro" id="IPR026534">
    <property type="entry name" value="PRRC1"/>
</dbReference>
<reference evidence="3" key="1">
    <citation type="submission" date="2017-02" db="UniProtKB">
        <authorList>
            <consortium name="WormBaseParasite"/>
        </authorList>
    </citation>
    <scope>IDENTIFICATION</scope>
</reference>
<evidence type="ECO:0000313" key="2">
    <source>
        <dbReference type="Proteomes" id="UP000274131"/>
    </source>
</evidence>
<dbReference type="Proteomes" id="UP000274131">
    <property type="component" value="Unassembled WGS sequence"/>
</dbReference>
<dbReference type="AlphaFoldDB" id="A0A0N4VHE9"/>
<dbReference type="OrthoDB" id="4968544at2759"/>
<reference evidence="1 2" key="2">
    <citation type="submission" date="2018-10" db="EMBL/GenBank/DDBJ databases">
        <authorList>
            <consortium name="Pathogen Informatics"/>
        </authorList>
    </citation>
    <scope>NUCLEOTIDE SEQUENCE [LARGE SCALE GENOMIC DNA]</scope>
</reference>
<dbReference type="Gene3D" id="3.90.950.10">
    <property type="match status" value="1"/>
</dbReference>
<proteinExistence type="predicted"/>
<dbReference type="PANTHER" id="PTHR23276:SF2">
    <property type="entry name" value="PROTEIN PRRC1"/>
    <property type="match status" value="1"/>
</dbReference>